<evidence type="ECO:0000313" key="1">
    <source>
        <dbReference type="EMBL" id="TFW27651.1"/>
    </source>
</evidence>
<dbReference type="EMBL" id="SPUM01000147">
    <property type="protein sequence ID" value="TFW27651.1"/>
    <property type="molecule type" value="Genomic_DNA"/>
</dbReference>
<gene>
    <name evidence="1" type="ORF">E4O92_23375</name>
</gene>
<accession>A0A4Y9SMI1</accession>
<dbReference type="Pfam" id="PF20228">
    <property type="entry name" value="DUF6587"/>
    <property type="match status" value="1"/>
</dbReference>
<dbReference type="InterPro" id="IPR046494">
    <property type="entry name" value="DUF6587"/>
</dbReference>
<dbReference type="AlphaFoldDB" id="A0A4Y9SMI1"/>
<dbReference type="OrthoDB" id="8708692at2"/>
<name>A0A4Y9SMI1_9BURK</name>
<evidence type="ECO:0000313" key="2">
    <source>
        <dbReference type="Proteomes" id="UP000297258"/>
    </source>
</evidence>
<sequence length="86" mass="9660">MVQYLVVGLIVVLALLYVAAKYLPASWRARIVYKLSRRGTRQSRLAQWVADADSCGSGCDSCKACEDEEPAQEPTGHRVIKLHERR</sequence>
<proteinExistence type="predicted"/>
<reference evidence="1 2" key="1">
    <citation type="submission" date="2019-03" db="EMBL/GenBank/DDBJ databases">
        <title>Draft genome of Massilia hortus sp. nov., a novel bacterial species of the Oxalobacteraceae family.</title>
        <authorList>
            <person name="Peta V."/>
            <person name="Raths R."/>
            <person name="Bucking H."/>
        </authorList>
    </citation>
    <scope>NUCLEOTIDE SEQUENCE [LARGE SCALE GENOMIC DNA]</scope>
    <source>
        <strain evidence="1 2">ONC3</strain>
    </source>
</reference>
<dbReference type="Proteomes" id="UP000297258">
    <property type="component" value="Unassembled WGS sequence"/>
</dbReference>
<dbReference type="RefSeq" id="WP_135192044.1">
    <property type="nucleotide sequence ID" value="NZ_SPUM01000147.1"/>
</dbReference>
<comment type="caution">
    <text evidence="1">The sequence shown here is derived from an EMBL/GenBank/DDBJ whole genome shotgun (WGS) entry which is preliminary data.</text>
</comment>
<protein>
    <submittedName>
        <fullName evidence="1">Uncharacterized protein</fullName>
    </submittedName>
</protein>
<keyword evidence="2" id="KW-1185">Reference proteome</keyword>
<organism evidence="1 2">
    <name type="scientific">Massilia horti</name>
    <dbReference type="NCBI Taxonomy" id="2562153"/>
    <lineage>
        <taxon>Bacteria</taxon>
        <taxon>Pseudomonadati</taxon>
        <taxon>Pseudomonadota</taxon>
        <taxon>Betaproteobacteria</taxon>
        <taxon>Burkholderiales</taxon>
        <taxon>Oxalobacteraceae</taxon>
        <taxon>Telluria group</taxon>
        <taxon>Massilia</taxon>
    </lineage>
</organism>